<dbReference type="AlphaFoldDB" id="A0A2U1KPR4"/>
<reference evidence="3 4" key="1">
    <citation type="journal article" date="2018" name="Mol. Plant">
        <title>The genome of Artemisia annua provides insight into the evolution of Asteraceae family and artemisinin biosynthesis.</title>
        <authorList>
            <person name="Shen Q."/>
            <person name="Zhang L."/>
            <person name="Liao Z."/>
            <person name="Wang S."/>
            <person name="Yan T."/>
            <person name="Shi P."/>
            <person name="Liu M."/>
            <person name="Fu X."/>
            <person name="Pan Q."/>
            <person name="Wang Y."/>
            <person name="Lv Z."/>
            <person name="Lu X."/>
            <person name="Zhang F."/>
            <person name="Jiang W."/>
            <person name="Ma Y."/>
            <person name="Chen M."/>
            <person name="Hao X."/>
            <person name="Li L."/>
            <person name="Tang Y."/>
            <person name="Lv G."/>
            <person name="Zhou Y."/>
            <person name="Sun X."/>
            <person name="Brodelius P.E."/>
            <person name="Rose J.K.C."/>
            <person name="Tang K."/>
        </authorList>
    </citation>
    <scope>NUCLEOTIDE SEQUENCE [LARGE SCALE GENOMIC DNA]</scope>
    <source>
        <strain evidence="4">cv. Huhao1</strain>
        <tissue evidence="3">Leaf</tissue>
    </source>
</reference>
<keyword evidence="3" id="KW-0548">Nucleotidyltransferase</keyword>
<sequence length="821" mass="91524">MVEGWQEVPARRIKGRQTNKGDMKGAGDVTKFYVSNLPSGCTPWEVSEFFGYYGEVVGSYIARKRDKEGNRFGFCSFRKVSNVLDLEKRMNGVKMGSCKLKVNVAKFAVENIGLRDLEERPDRKRDLPEMQFGRSQDKCEVDRLNKVNGQTFHPSAGLSFRTVLSGKQSMGSGVPAESSCRTIKVPDNVVAFFDIRGKALIGRSKDLKTLTCMKELLSENMVSGLDIVYVGGLSLLLNFQEKEDALDLLSKNEVWCKWFSGLDLWEGQSLPFERVAWLKIHGVPINLATNEVFDDVANQFGKIVHPSQLSLEDGDISVGLVGILIGDGKKVHEVVNLKWKNKVFKTWLTEVEGSWEPECVGTIGKRVVEVESVPVDNNGETLPEMVQDSKVVDDRVEYEELADMLEEGELRESMHGEVGERDKLHGTSLGNIYDKGGKTELGGGDKHLSPVINIDKGSLDLNVEAPGSECLVLNLSDGGEGEGVEDQEMLGGNNLDKEVEDTIKIGAMLGVDLADHEGLVPWLNRLKRENAVDFMAIQETKAEDLSKFKGDCVWGNNNYGMDFMGSVRQSGGIMSLWDKSRFSVSSSYKDRNFLLVTGRLKGSNEIVNFINVYAPQVVSAKLALWVSIEALVLSMEGMWVVMGDFNAVRYPEERFGSVFKSSCARNFNSFIHNTGLMEYSMKGKKFTCIRDLGKKLNKIDRMLVCNSFFSKWPDACLRVFPGPHSDHCPLLLTTVSKNFGPTPFRVFNSWLLKEGFDEVVCSAANVEGVVAPPDVILMKKFGQIRESIKKWKENMLLIEGVEEEEARTEIERLDKSSALVS</sequence>
<accession>A0A2U1KPR4</accession>
<keyword evidence="3" id="KW-0808">Transferase</keyword>
<keyword evidence="3" id="KW-0695">RNA-directed DNA polymerase</keyword>
<dbReference type="InterPro" id="IPR005135">
    <property type="entry name" value="Endo/exonuclease/phosphatase"/>
</dbReference>
<proteinExistence type="predicted"/>
<dbReference type="Pfam" id="PF03372">
    <property type="entry name" value="Exo_endo_phos"/>
    <property type="match status" value="1"/>
</dbReference>
<dbReference type="SUPFAM" id="SSF56219">
    <property type="entry name" value="DNase I-like"/>
    <property type="match status" value="1"/>
</dbReference>
<dbReference type="GO" id="GO:0003723">
    <property type="term" value="F:RNA binding"/>
    <property type="evidence" value="ECO:0007669"/>
    <property type="project" value="UniProtKB-UniRule"/>
</dbReference>
<organism evidence="3 4">
    <name type="scientific">Artemisia annua</name>
    <name type="common">Sweet wormwood</name>
    <dbReference type="NCBI Taxonomy" id="35608"/>
    <lineage>
        <taxon>Eukaryota</taxon>
        <taxon>Viridiplantae</taxon>
        <taxon>Streptophyta</taxon>
        <taxon>Embryophyta</taxon>
        <taxon>Tracheophyta</taxon>
        <taxon>Spermatophyta</taxon>
        <taxon>Magnoliopsida</taxon>
        <taxon>eudicotyledons</taxon>
        <taxon>Gunneridae</taxon>
        <taxon>Pentapetalae</taxon>
        <taxon>asterids</taxon>
        <taxon>campanulids</taxon>
        <taxon>Asterales</taxon>
        <taxon>Asteraceae</taxon>
        <taxon>Asteroideae</taxon>
        <taxon>Anthemideae</taxon>
        <taxon>Artemisiinae</taxon>
        <taxon>Artemisia</taxon>
    </lineage>
</organism>
<evidence type="ECO:0000313" key="4">
    <source>
        <dbReference type="Proteomes" id="UP000245207"/>
    </source>
</evidence>
<dbReference type="EMBL" id="PKPP01015293">
    <property type="protein sequence ID" value="PWA38764.1"/>
    <property type="molecule type" value="Genomic_DNA"/>
</dbReference>
<evidence type="ECO:0000313" key="3">
    <source>
        <dbReference type="EMBL" id="PWA38764.1"/>
    </source>
</evidence>
<dbReference type="InterPro" id="IPR036691">
    <property type="entry name" value="Endo/exonu/phosph_ase_sf"/>
</dbReference>
<dbReference type="InterPro" id="IPR012677">
    <property type="entry name" value="Nucleotide-bd_a/b_plait_sf"/>
</dbReference>
<keyword evidence="1" id="KW-0694">RNA-binding</keyword>
<gene>
    <name evidence="3" type="ORF">CTI12_AA577290</name>
</gene>
<dbReference type="Pfam" id="PF00076">
    <property type="entry name" value="RRM_1"/>
    <property type="match status" value="1"/>
</dbReference>
<evidence type="ECO:0000256" key="1">
    <source>
        <dbReference type="PROSITE-ProRule" id="PRU00176"/>
    </source>
</evidence>
<dbReference type="SUPFAM" id="SSF54928">
    <property type="entry name" value="RNA-binding domain, RBD"/>
    <property type="match status" value="1"/>
</dbReference>
<dbReference type="PROSITE" id="PS50102">
    <property type="entry name" value="RRM"/>
    <property type="match status" value="1"/>
</dbReference>
<dbReference type="OrthoDB" id="1750980at2759"/>
<dbReference type="SMART" id="SM00360">
    <property type="entry name" value="RRM"/>
    <property type="match status" value="1"/>
</dbReference>
<evidence type="ECO:0000259" key="2">
    <source>
        <dbReference type="PROSITE" id="PS50102"/>
    </source>
</evidence>
<dbReference type="InterPro" id="IPR000504">
    <property type="entry name" value="RRM_dom"/>
</dbReference>
<keyword evidence="4" id="KW-1185">Reference proteome</keyword>
<dbReference type="GO" id="GO:0003964">
    <property type="term" value="F:RNA-directed DNA polymerase activity"/>
    <property type="evidence" value="ECO:0007669"/>
    <property type="project" value="UniProtKB-KW"/>
</dbReference>
<dbReference type="Gene3D" id="3.60.10.10">
    <property type="entry name" value="Endonuclease/exonuclease/phosphatase"/>
    <property type="match status" value="1"/>
</dbReference>
<dbReference type="CDD" id="cd00590">
    <property type="entry name" value="RRM_SF"/>
    <property type="match status" value="1"/>
</dbReference>
<dbReference type="InterPro" id="IPR035979">
    <property type="entry name" value="RBD_domain_sf"/>
</dbReference>
<name>A0A2U1KPR4_ARTAN</name>
<dbReference type="Proteomes" id="UP000245207">
    <property type="component" value="Unassembled WGS sequence"/>
</dbReference>
<dbReference type="PANTHER" id="PTHR33710:SF64">
    <property type="entry name" value="ENDONUCLEASE_EXONUCLEASE_PHOSPHATASE DOMAIN-CONTAINING PROTEIN"/>
    <property type="match status" value="1"/>
</dbReference>
<comment type="caution">
    <text evidence="3">The sequence shown here is derived from an EMBL/GenBank/DDBJ whole genome shotgun (WGS) entry which is preliminary data.</text>
</comment>
<feature type="domain" description="RRM" evidence="2">
    <location>
        <begin position="30"/>
        <end position="107"/>
    </location>
</feature>
<dbReference type="Gene3D" id="3.30.70.330">
    <property type="match status" value="1"/>
</dbReference>
<dbReference type="PANTHER" id="PTHR33710">
    <property type="entry name" value="BNAC02G09200D PROTEIN"/>
    <property type="match status" value="1"/>
</dbReference>
<protein>
    <submittedName>
        <fullName evidence="3">RNA-directed DNA polymerase, eukaryota</fullName>
    </submittedName>
</protein>